<dbReference type="Gene3D" id="1.20.5.1930">
    <property type="match status" value="1"/>
</dbReference>
<protein>
    <recommendedName>
        <fullName evidence="2">histidine kinase</fullName>
        <ecNumber evidence="2">2.7.13.3</ecNumber>
    </recommendedName>
</protein>
<dbReference type="Pfam" id="PF07730">
    <property type="entry name" value="HisKA_3"/>
    <property type="match status" value="1"/>
</dbReference>
<evidence type="ECO:0000256" key="6">
    <source>
        <dbReference type="ARBA" id="ARBA00022777"/>
    </source>
</evidence>
<dbReference type="PANTHER" id="PTHR24421:SF10">
    <property type="entry name" value="NITRATE_NITRITE SENSOR PROTEIN NARQ"/>
    <property type="match status" value="1"/>
</dbReference>
<dbReference type="EMBL" id="CP002045">
    <property type="protein sequence ID" value="ADH92170.1"/>
    <property type="molecule type" value="Genomic_DNA"/>
</dbReference>
<dbReference type="InterPro" id="IPR036890">
    <property type="entry name" value="HATPase_C_sf"/>
</dbReference>
<accession>D7BMM1</accession>
<dbReference type="InterPro" id="IPR050482">
    <property type="entry name" value="Sensor_HK_TwoCompSys"/>
</dbReference>
<name>D7BMM1_ARCHD</name>
<evidence type="ECO:0000313" key="12">
    <source>
        <dbReference type="EMBL" id="ADH92170.1"/>
    </source>
</evidence>
<dbReference type="InterPro" id="IPR011712">
    <property type="entry name" value="Sig_transdc_His_kin_sub3_dim/P"/>
</dbReference>
<evidence type="ECO:0000256" key="9">
    <source>
        <dbReference type="SAM" id="Phobius"/>
    </source>
</evidence>
<dbReference type="RefSeq" id="WP_013169668.1">
    <property type="nucleotide sequence ID" value="NC_014218.1"/>
</dbReference>
<dbReference type="AlphaFoldDB" id="D7BMM1"/>
<dbReference type="eggNOG" id="COG4585">
    <property type="taxonomic scope" value="Bacteria"/>
</dbReference>
<evidence type="ECO:0000256" key="4">
    <source>
        <dbReference type="ARBA" id="ARBA00022679"/>
    </source>
</evidence>
<keyword evidence="4" id="KW-0808">Transferase</keyword>
<keyword evidence="9" id="KW-1133">Transmembrane helix</keyword>
<evidence type="ECO:0000256" key="8">
    <source>
        <dbReference type="ARBA" id="ARBA00023012"/>
    </source>
</evidence>
<feature type="transmembrane region" description="Helical" evidence="9">
    <location>
        <begin position="37"/>
        <end position="56"/>
    </location>
</feature>
<feature type="transmembrane region" description="Helical" evidence="9">
    <location>
        <begin position="12"/>
        <end position="31"/>
    </location>
</feature>
<dbReference type="GO" id="GO:0046983">
    <property type="term" value="F:protein dimerization activity"/>
    <property type="evidence" value="ECO:0007669"/>
    <property type="project" value="InterPro"/>
</dbReference>
<keyword evidence="8" id="KW-0902">Two-component regulatory system</keyword>
<dbReference type="GO" id="GO:0000155">
    <property type="term" value="F:phosphorelay sensor kinase activity"/>
    <property type="evidence" value="ECO:0007669"/>
    <property type="project" value="InterPro"/>
</dbReference>
<dbReference type="STRING" id="644284.Arch_0416"/>
<feature type="transmembrane region" description="Helical" evidence="9">
    <location>
        <begin position="68"/>
        <end position="96"/>
    </location>
</feature>
<dbReference type="EC" id="2.7.13.3" evidence="2"/>
<keyword evidence="13" id="KW-1185">Reference proteome</keyword>
<evidence type="ECO:0000256" key="5">
    <source>
        <dbReference type="ARBA" id="ARBA00022741"/>
    </source>
</evidence>
<evidence type="ECO:0000259" key="11">
    <source>
        <dbReference type="Pfam" id="PF07730"/>
    </source>
</evidence>
<dbReference type="SUPFAM" id="SSF55874">
    <property type="entry name" value="ATPase domain of HSP90 chaperone/DNA topoisomerase II/histidine kinase"/>
    <property type="match status" value="1"/>
</dbReference>
<keyword evidence="3" id="KW-0597">Phosphoprotein</keyword>
<dbReference type="Proteomes" id="UP000000376">
    <property type="component" value="Chromosome"/>
</dbReference>
<dbReference type="InterPro" id="IPR003594">
    <property type="entry name" value="HATPase_dom"/>
</dbReference>
<comment type="catalytic activity">
    <reaction evidence="1">
        <text>ATP + protein L-histidine = ADP + protein N-phospho-L-histidine.</text>
        <dbReference type="EC" id="2.7.13.3"/>
    </reaction>
</comment>
<dbReference type="Gene3D" id="3.30.565.10">
    <property type="entry name" value="Histidine kinase-like ATPase, C-terminal domain"/>
    <property type="match status" value="1"/>
</dbReference>
<sequence>MKEETSDTSPNMADAVLACLFGLSGSAPLLIASGAFAFPHIFYLWILTLMASLIILMRRTVPNVASTLLIITLIFRCLLFPNLLFITDIIVLIMVYTASARARVPVAVLVILSAIGSLTFIWVQRLPQYSWQDAWLFVTVLALIGTTSLAGFARRSQRDQAQKFQAAERLLQQETSENQRGAIVRERTRIARDLHDIVAHTLGVVIAQADGGRYAGRKDPEQALRALDTISDMSRAALSDIRSIVGVLREPSDFDSSLTPQPVTHDIASLIERVKESGIDIAFVELGVNHPLPAGIGNALFRICQESVTNSMKHGGPHVAIVIKLEWQDRDVSLSIVDNGRGASVISDGKGNGIIGMSERAALFGGTLEAGARPGGGFMVRATIPYDRDFHERRPQ</sequence>
<organism evidence="12 13">
    <name type="scientific">Arcanobacterium haemolyticum (strain ATCC 9345 / DSM 20595 / CCM 5947 / CCUG 17215 / LMG 16163 / NBRC 15585 / NCTC 8452 / 11018)</name>
    <dbReference type="NCBI Taxonomy" id="644284"/>
    <lineage>
        <taxon>Bacteria</taxon>
        <taxon>Bacillati</taxon>
        <taxon>Actinomycetota</taxon>
        <taxon>Actinomycetes</taxon>
        <taxon>Actinomycetales</taxon>
        <taxon>Actinomycetaceae</taxon>
        <taxon>Arcanobacterium</taxon>
    </lineage>
</organism>
<evidence type="ECO:0000256" key="3">
    <source>
        <dbReference type="ARBA" id="ARBA00022553"/>
    </source>
</evidence>
<keyword evidence="9" id="KW-0472">Membrane</keyword>
<evidence type="ECO:0000256" key="1">
    <source>
        <dbReference type="ARBA" id="ARBA00000085"/>
    </source>
</evidence>
<keyword evidence="5" id="KW-0547">Nucleotide-binding</keyword>
<gene>
    <name evidence="12" type="ordered locus">Arch_0416</name>
</gene>
<keyword evidence="6 12" id="KW-0418">Kinase</keyword>
<reference evidence="12 13" key="1">
    <citation type="journal article" date="2010" name="Stand. Genomic Sci.">
        <title>Complete genome sequence of Arcanobacterium haemolyticum type strain (11018).</title>
        <authorList>
            <person name="Yasawong M."/>
            <person name="Teshima H."/>
            <person name="Lapidus A."/>
            <person name="Nolan M."/>
            <person name="Lucas S."/>
            <person name="Glavina Del Rio T."/>
            <person name="Tice H."/>
            <person name="Cheng J."/>
            <person name="Bruce D."/>
            <person name="Detter C."/>
            <person name="Tapia R."/>
            <person name="Han C."/>
            <person name="Goodwin L."/>
            <person name="Pitluck S."/>
            <person name="Liolios K."/>
            <person name="Ivanova N."/>
            <person name="Mavromatis K."/>
            <person name="Mikhailova N."/>
            <person name="Pati A."/>
            <person name="Chen A."/>
            <person name="Palaniappan K."/>
            <person name="Land M."/>
            <person name="Hauser L."/>
            <person name="Chang Y."/>
            <person name="Jeffries C."/>
            <person name="Rohde M."/>
            <person name="Sikorski J."/>
            <person name="Pukall R."/>
            <person name="Goker M."/>
            <person name="Woyke T."/>
            <person name="Bristow J."/>
            <person name="Eisen J."/>
            <person name="Markowitz V."/>
            <person name="Hugenholtz P."/>
            <person name="Kyrpides N."/>
            <person name="Klenk H."/>
        </authorList>
    </citation>
    <scope>NUCLEOTIDE SEQUENCE [LARGE SCALE GENOMIC DNA]</scope>
    <source>
        <strain evidence="13">ATCC 9345 / DSM 20595 / CCUG 17215 / LMG 16163 / NBRC 15585 / NCTC 8452 / 11018</strain>
    </source>
</reference>
<proteinExistence type="predicted"/>
<evidence type="ECO:0000259" key="10">
    <source>
        <dbReference type="Pfam" id="PF02518"/>
    </source>
</evidence>
<keyword evidence="9" id="KW-0812">Transmembrane</keyword>
<feature type="domain" description="Histidine kinase/HSP90-like ATPase" evidence="10">
    <location>
        <begin position="298"/>
        <end position="387"/>
    </location>
</feature>
<dbReference type="GO" id="GO:0005524">
    <property type="term" value="F:ATP binding"/>
    <property type="evidence" value="ECO:0007669"/>
    <property type="project" value="UniProtKB-KW"/>
</dbReference>
<dbReference type="Pfam" id="PF02518">
    <property type="entry name" value="HATPase_c"/>
    <property type="match status" value="1"/>
</dbReference>
<dbReference type="KEGG" id="ahe:Arch_0416"/>
<dbReference type="CDD" id="cd16917">
    <property type="entry name" value="HATPase_UhpB-NarQ-NarX-like"/>
    <property type="match status" value="1"/>
</dbReference>
<evidence type="ECO:0000256" key="7">
    <source>
        <dbReference type="ARBA" id="ARBA00022840"/>
    </source>
</evidence>
<evidence type="ECO:0000256" key="2">
    <source>
        <dbReference type="ARBA" id="ARBA00012438"/>
    </source>
</evidence>
<feature type="transmembrane region" description="Helical" evidence="9">
    <location>
        <begin position="102"/>
        <end position="123"/>
    </location>
</feature>
<dbReference type="HOGENOM" id="CLU_000445_20_1_11"/>
<keyword evidence="7" id="KW-0067">ATP-binding</keyword>
<evidence type="ECO:0000313" key="13">
    <source>
        <dbReference type="Proteomes" id="UP000000376"/>
    </source>
</evidence>
<feature type="domain" description="Signal transduction histidine kinase subgroup 3 dimerisation and phosphoacceptor" evidence="11">
    <location>
        <begin position="186"/>
        <end position="251"/>
    </location>
</feature>
<feature type="transmembrane region" description="Helical" evidence="9">
    <location>
        <begin position="135"/>
        <end position="153"/>
    </location>
</feature>
<dbReference type="OrthoDB" id="227596at2"/>
<dbReference type="GO" id="GO:0016020">
    <property type="term" value="C:membrane"/>
    <property type="evidence" value="ECO:0007669"/>
    <property type="project" value="InterPro"/>
</dbReference>
<dbReference type="PANTHER" id="PTHR24421">
    <property type="entry name" value="NITRATE/NITRITE SENSOR PROTEIN NARX-RELATED"/>
    <property type="match status" value="1"/>
</dbReference>